<evidence type="ECO:0000259" key="7">
    <source>
        <dbReference type="PROSITE" id="PS50089"/>
    </source>
</evidence>
<feature type="compositionally biased region" description="Basic and acidic residues" evidence="5">
    <location>
        <begin position="315"/>
        <end position="326"/>
    </location>
</feature>
<dbReference type="InterPro" id="IPR001841">
    <property type="entry name" value="Znf_RING"/>
</dbReference>
<feature type="compositionally biased region" description="Basic and acidic residues" evidence="5">
    <location>
        <begin position="1205"/>
        <end position="1214"/>
    </location>
</feature>
<dbReference type="EMBL" id="JAWXYG010000009">
    <property type="protein sequence ID" value="KAK4262912.1"/>
    <property type="molecule type" value="Genomic_DNA"/>
</dbReference>
<dbReference type="InterPro" id="IPR017907">
    <property type="entry name" value="Znf_RING_CS"/>
</dbReference>
<dbReference type="SMART" id="SM00184">
    <property type="entry name" value="RING"/>
    <property type="match status" value="2"/>
</dbReference>
<comment type="caution">
    <text evidence="8">The sequence shown here is derived from an EMBL/GenBank/DDBJ whole genome shotgun (WGS) entry which is preliminary data.</text>
</comment>
<feature type="compositionally biased region" description="Polar residues" evidence="5">
    <location>
        <begin position="1194"/>
        <end position="1204"/>
    </location>
</feature>
<dbReference type="InterPro" id="IPR001965">
    <property type="entry name" value="Znf_PHD"/>
</dbReference>
<evidence type="ECO:0000256" key="4">
    <source>
        <dbReference type="PROSITE-ProRule" id="PRU00175"/>
    </source>
</evidence>
<accession>A0AAE1MD31</accession>
<feature type="compositionally biased region" description="Low complexity" evidence="5">
    <location>
        <begin position="1088"/>
        <end position="1101"/>
    </location>
</feature>
<feature type="region of interest" description="Disordered" evidence="5">
    <location>
        <begin position="1080"/>
        <end position="1122"/>
    </location>
</feature>
<dbReference type="SMART" id="SM00249">
    <property type="entry name" value="PHD"/>
    <property type="match status" value="1"/>
</dbReference>
<dbReference type="Pfam" id="PF00628">
    <property type="entry name" value="PHD"/>
    <property type="match status" value="1"/>
</dbReference>
<feature type="compositionally biased region" description="Low complexity" evidence="5">
    <location>
        <begin position="505"/>
        <end position="520"/>
    </location>
</feature>
<dbReference type="SUPFAM" id="SSF57903">
    <property type="entry name" value="FYVE/PHD zinc finger"/>
    <property type="match status" value="1"/>
</dbReference>
<protein>
    <submittedName>
        <fullName evidence="8">Uncharacterized protein</fullName>
    </submittedName>
</protein>
<sequence>MEADFVTNGMFIEEPSEADENENNENLLIEGEKCGICMDIVIDRGVLDCCQHWFCFACIDNWASITNLCPLCQNEFQLITCVPVYDTIGSNKIEDDMLSRDDDWSIEGKNNTLSFPSYYIDENAVICLDGDGCKIRSGSATTEGDLSLDTSIACDSCDIWYHAFCVGFDPEGTSEVTWLCPRCVPDKVTDNMAASSLEKTTMEINPENGDKEDQADESFSGKVSVSVADAGETAVVVSLVEGNQWIPVSREKGLSPLEASKNPMTESCVSIPDPNNHQSTTEETINSPGKQQELELSLSHGVTRSLSSNTIGPDDLNKGTDGERSDPISLSGTNILNESHDRASISRNGSDMGLHLGLSVGSFLCVDDTDMNATRDEETNLQLTNSEEFKLNGDEVEPNALKDNARVMGQKRKHADHSNDEVHIEVDRDAELKPEVEVSQKKLRTDGSRLNKHESVACAPLLDNTKASPSTTPISRHDGARHCTTQENAASDIMSIVKGTKWKPPKGISGSKSSNELSKSNKNMAGLRVKKIMKRAPDHGESSLVQNLREDIREAVRNKSYKIFEENLFDTKLLAAFRAAVAGPKNEPPNKLPPMALKSKKSMLQKGKVREHLTRKIFATSNGRRKRAWDRDCEIEFWKYRCMRAMKPEKIETLKSVLDLLRKNSESAESKEGPEGQAKNSILSRLYLADTSVFPRKDDVKPISVLETDAHSDQNKKPNLSGKASNQSLDNSPIKAKDVNNILPKGRDCSSENIVNKKIVHSSVDGNSTSGKVPSSRHSKGATCSSPGGSRVDSKESSGTSDCIKSDKRKWALEVLARKTAATCKKMTNDSQGDNAILGGNYPLLAQLPADMRPVLAPSRHNKIPIPVRQTQLYRLTEHFLRNANLLVIRRTADTELAVADAINIEKEVADRSNSKLVYLNLCSQELLHRSNNRKSNGATDITPQVSSAVPIDRSEQNTDDDLSTDPAVQMALKNAGLLSDSPPCSPSEKGEIPDKEADLSGPDNILELDFQPEIDIYGDFEYDLEDEDYIGAGDGRGLYSQEEESESKMKLIFSTMNLKNSDTVLDCMDSERLENNVVLGDPSCSSNHNDAANADPAINAEPGNSPSAPSEVLPSEPCDAECEELYGPEKEPLVKKFPNEEFITSHGEDKSGTSTEGNGCHNKEKASDQAVNASESGNDKLAKNIPVTVIADNSSNASDVSENLQRRGEKSDTALEQSDSTDNVVRKVEAYVKEHIRPLCKSGVITAEQYRWAVAKTTEKVMKYHCKAKNANFLIKEGEKVKKLAEQYVETAQHNRKN</sequence>
<feature type="domain" description="RING-type" evidence="7">
    <location>
        <begin position="34"/>
        <end position="73"/>
    </location>
</feature>
<dbReference type="Pfam" id="PF13639">
    <property type="entry name" value="zf-RING_2"/>
    <property type="match status" value="1"/>
</dbReference>
<evidence type="ECO:0000256" key="1">
    <source>
        <dbReference type="ARBA" id="ARBA00022723"/>
    </source>
</evidence>
<feature type="region of interest" description="Disordered" evidence="5">
    <location>
        <begin position="708"/>
        <end position="747"/>
    </location>
</feature>
<dbReference type="PANTHER" id="PTHR15315">
    <property type="entry name" value="RING FINGER PROTEIN 41, 151"/>
    <property type="match status" value="1"/>
</dbReference>
<organism evidence="8 9">
    <name type="scientific">Acacia crassicarpa</name>
    <name type="common">northern wattle</name>
    <dbReference type="NCBI Taxonomy" id="499986"/>
    <lineage>
        <taxon>Eukaryota</taxon>
        <taxon>Viridiplantae</taxon>
        <taxon>Streptophyta</taxon>
        <taxon>Embryophyta</taxon>
        <taxon>Tracheophyta</taxon>
        <taxon>Spermatophyta</taxon>
        <taxon>Magnoliopsida</taxon>
        <taxon>eudicotyledons</taxon>
        <taxon>Gunneridae</taxon>
        <taxon>Pentapetalae</taxon>
        <taxon>rosids</taxon>
        <taxon>fabids</taxon>
        <taxon>Fabales</taxon>
        <taxon>Fabaceae</taxon>
        <taxon>Caesalpinioideae</taxon>
        <taxon>mimosoid clade</taxon>
        <taxon>Acacieae</taxon>
        <taxon>Acacia</taxon>
    </lineage>
</organism>
<feature type="compositionally biased region" description="Polar residues" evidence="5">
    <location>
        <begin position="934"/>
        <end position="948"/>
    </location>
</feature>
<dbReference type="PANTHER" id="PTHR15315:SF26">
    <property type="entry name" value="E3 UBIQUITIN-PROTEIN LIGASE NRDP1"/>
    <property type="match status" value="1"/>
</dbReference>
<evidence type="ECO:0000313" key="8">
    <source>
        <dbReference type="EMBL" id="KAK4262912.1"/>
    </source>
</evidence>
<feature type="region of interest" description="Disordered" evidence="5">
    <location>
        <begin position="977"/>
        <end position="999"/>
    </location>
</feature>
<evidence type="ECO:0000313" key="9">
    <source>
        <dbReference type="Proteomes" id="UP001293593"/>
    </source>
</evidence>
<feature type="region of interest" description="Disordered" evidence="5">
    <location>
        <begin position="1145"/>
        <end position="1180"/>
    </location>
</feature>
<feature type="compositionally biased region" description="Polar residues" evidence="5">
    <location>
        <begin position="300"/>
        <end position="311"/>
    </location>
</feature>
<keyword evidence="3" id="KW-0862">Zinc</keyword>
<feature type="region of interest" description="Disordered" evidence="5">
    <location>
        <begin position="198"/>
        <end position="223"/>
    </location>
</feature>
<feature type="compositionally biased region" description="Polar residues" evidence="5">
    <location>
        <begin position="764"/>
        <end position="773"/>
    </location>
</feature>
<dbReference type="PROSITE" id="PS00518">
    <property type="entry name" value="ZF_RING_1"/>
    <property type="match status" value="1"/>
</dbReference>
<feature type="compositionally biased region" description="Basic and acidic residues" evidence="5">
    <location>
        <begin position="989"/>
        <end position="999"/>
    </location>
</feature>
<dbReference type="InterPro" id="IPR019787">
    <property type="entry name" value="Znf_PHD-finger"/>
</dbReference>
<evidence type="ECO:0000256" key="3">
    <source>
        <dbReference type="ARBA" id="ARBA00022833"/>
    </source>
</evidence>
<keyword evidence="2 4" id="KW-0863">Zinc-finger</keyword>
<dbReference type="SUPFAM" id="SSF57850">
    <property type="entry name" value="RING/U-box"/>
    <property type="match status" value="1"/>
</dbReference>
<dbReference type="PROSITE" id="PS50016">
    <property type="entry name" value="ZF_PHD_2"/>
    <property type="match status" value="1"/>
</dbReference>
<feature type="region of interest" description="Disordered" evidence="5">
    <location>
        <begin position="255"/>
        <end position="334"/>
    </location>
</feature>
<proteinExistence type="predicted"/>
<dbReference type="Proteomes" id="UP001293593">
    <property type="component" value="Unassembled WGS sequence"/>
</dbReference>
<dbReference type="InterPro" id="IPR011011">
    <property type="entry name" value="Znf_FYVE_PHD"/>
</dbReference>
<feature type="region of interest" description="Disordered" evidence="5">
    <location>
        <begin position="1194"/>
        <end position="1220"/>
    </location>
</feature>
<evidence type="ECO:0000256" key="5">
    <source>
        <dbReference type="SAM" id="MobiDB-lite"/>
    </source>
</evidence>
<keyword evidence="9" id="KW-1185">Reference proteome</keyword>
<feature type="region of interest" description="Disordered" evidence="5">
    <location>
        <begin position="760"/>
        <end position="803"/>
    </location>
</feature>
<gene>
    <name evidence="8" type="ORF">QN277_028404</name>
</gene>
<reference evidence="8" key="1">
    <citation type="submission" date="2023-10" db="EMBL/GenBank/DDBJ databases">
        <title>Chromosome-level genome of the transformable northern wattle, Acacia crassicarpa.</title>
        <authorList>
            <person name="Massaro I."/>
            <person name="Sinha N.R."/>
            <person name="Poethig S."/>
            <person name="Leichty A.R."/>
        </authorList>
    </citation>
    <scope>NUCLEOTIDE SEQUENCE</scope>
    <source>
        <strain evidence="8">Acra3RX</strain>
        <tissue evidence="8">Leaf</tissue>
    </source>
</reference>
<feature type="region of interest" description="Disordered" evidence="5">
    <location>
        <begin position="933"/>
        <end position="964"/>
    </location>
</feature>
<dbReference type="GO" id="GO:0008270">
    <property type="term" value="F:zinc ion binding"/>
    <property type="evidence" value="ECO:0007669"/>
    <property type="project" value="UniProtKB-KW"/>
</dbReference>
<feature type="compositionally biased region" description="Polar residues" evidence="5">
    <location>
        <begin position="722"/>
        <end position="731"/>
    </location>
</feature>
<feature type="compositionally biased region" description="Polar residues" evidence="5">
    <location>
        <begin position="262"/>
        <end position="290"/>
    </location>
</feature>
<evidence type="ECO:0000256" key="2">
    <source>
        <dbReference type="ARBA" id="ARBA00022771"/>
    </source>
</evidence>
<keyword evidence="1" id="KW-0479">Metal-binding</keyword>
<feature type="domain" description="PHD-type" evidence="6">
    <location>
        <begin position="66"/>
        <end position="186"/>
    </location>
</feature>
<dbReference type="PROSITE" id="PS50089">
    <property type="entry name" value="ZF_RING_2"/>
    <property type="match status" value="1"/>
</dbReference>
<name>A0AAE1MD31_9FABA</name>
<feature type="region of interest" description="Disordered" evidence="5">
    <location>
        <begin position="501"/>
        <end position="520"/>
    </location>
</feature>
<dbReference type="GO" id="GO:0016567">
    <property type="term" value="P:protein ubiquitination"/>
    <property type="evidence" value="ECO:0007669"/>
    <property type="project" value="TreeGrafter"/>
</dbReference>
<dbReference type="Gene3D" id="3.30.40.10">
    <property type="entry name" value="Zinc/RING finger domain, C3HC4 (zinc finger)"/>
    <property type="match status" value="2"/>
</dbReference>
<dbReference type="GO" id="GO:0061630">
    <property type="term" value="F:ubiquitin protein ligase activity"/>
    <property type="evidence" value="ECO:0007669"/>
    <property type="project" value="TreeGrafter"/>
</dbReference>
<evidence type="ECO:0000259" key="6">
    <source>
        <dbReference type="PROSITE" id="PS50016"/>
    </source>
</evidence>
<dbReference type="InterPro" id="IPR013083">
    <property type="entry name" value="Znf_RING/FYVE/PHD"/>
</dbReference>